<evidence type="ECO:0000313" key="2">
    <source>
        <dbReference type="Proteomes" id="UP000625711"/>
    </source>
</evidence>
<name>A0A834J061_RHYFE</name>
<comment type="caution">
    <text evidence="1">The sequence shown here is derived from an EMBL/GenBank/DDBJ whole genome shotgun (WGS) entry which is preliminary data.</text>
</comment>
<dbReference type="EMBL" id="JAACXV010000004">
    <property type="protein sequence ID" value="KAF7287650.1"/>
    <property type="molecule type" value="Genomic_DNA"/>
</dbReference>
<gene>
    <name evidence="1" type="ORF">GWI33_005998</name>
</gene>
<reference evidence="1" key="1">
    <citation type="submission" date="2020-08" db="EMBL/GenBank/DDBJ databases">
        <title>Genome sequencing and assembly of the red palm weevil Rhynchophorus ferrugineus.</title>
        <authorList>
            <person name="Dias G.B."/>
            <person name="Bergman C.M."/>
            <person name="Manee M."/>
        </authorList>
    </citation>
    <scope>NUCLEOTIDE SEQUENCE</scope>
    <source>
        <strain evidence="1">AA-2017</strain>
        <tissue evidence="1">Whole larva</tissue>
    </source>
</reference>
<protein>
    <submittedName>
        <fullName evidence="1">Uncharacterized protein</fullName>
    </submittedName>
</protein>
<organism evidence="1 2">
    <name type="scientific">Rhynchophorus ferrugineus</name>
    <name type="common">Red palm weevil</name>
    <name type="synonym">Curculio ferrugineus</name>
    <dbReference type="NCBI Taxonomy" id="354439"/>
    <lineage>
        <taxon>Eukaryota</taxon>
        <taxon>Metazoa</taxon>
        <taxon>Ecdysozoa</taxon>
        <taxon>Arthropoda</taxon>
        <taxon>Hexapoda</taxon>
        <taxon>Insecta</taxon>
        <taxon>Pterygota</taxon>
        <taxon>Neoptera</taxon>
        <taxon>Endopterygota</taxon>
        <taxon>Coleoptera</taxon>
        <taxon>Polyphaga</taxon>
        <taxon>Cucujiformia</taxon>
        <taxon>Curculionidae</taxon>
        <taxon>Dryophthorinae</taxon>
        <taxon>Rhynchophorus</taxon>
    </lineage>
</organism>
<accession>A0A834J061</accession>
<evidence type="ECO:0000313" key="1">
    <source>
        <dbReference type="EMBL" id="KAF7287650.1"/>
    </source>
</evidence>
<dbReference type="AlphaFoldDB" id="A0A834J061"/>
<sequence>MCLHFHKPFKDSFQDVTDCCTIIRLQFSRLWHGKKRRTNVYNVPKKLITFPFKDKGIVLVLSKQIRPAC</sequence>
<keyword evidence="2" id="KW-1185">Reference proteome</keyword>
<dbReference type="Proteomes" id="UP000625711">
    <property type="component" value="Unassembled WGS sequence"/>
</dbReference>
<proteinExistence type="predicted"/>